<keyword evidence="2" id="KW-0238">DNA-binding</keyword>
<dbReference type="GO" id="GO:0043565">
    <property type="term" value="F:sequence-specific DNA binding"/>
    <property type="evidence" value="ECO:0007669"/>
    <property type="project" value="InterPro"/>
</dbReference>
<dbReference type="SMART" id="SM00342">
    <property type="entry name" value="HTH_ARAC"/>
    <property type="match status" value="1"/>
</dbReference>
<proteinExistence type="predicted"/>
<sequence>MAGLTNADCDGRALLGRSTEDLLHRLQERESFGERVQAAEDFLLPFAINARARTLMMRTAAHMINKKGTVAINDLARSIGLSLRQYERRFADEVGMSPKLFSRVTRFQTALDTKRVEPMRSWLSIAHEFGYLDQTHMVRDFRSLSGTVPGQILVQSGDLQPWSVTAPMKVVAL</sequence>
<keyword evidence="3" id="KW-0804">Transcription</keyword>
<evidence type="ECO:0000256" key="1">
    <source>
        <dbReference type="ARBA" id="ARBA00023015"/>
    </source>
</evidence>
<evidence type="ECO:0000256" key="2">
    <source>
        <dbReference type="ARBA" id="ARBA00023125"/>
    </source>
</evidence>
<name>A0A7W7ZII4_9BACT</name>
<evidence type="ECO:0000259" key="4">
    <source>
        <dbReference type="PROSITE" id="PS01124"/>
    </source>
</evidence>
<reference evidence="5 6" key="1">
    <citation type="submission" date="2020-08" db="EMBL/GenBank/DDBJ databases">
        <title>Genomic Encyclopedia of Type Strains, Phase IV (KMG-V): Genome sequencing to study the core and pangenomes of soil and plant-associated prokaryotes.</title>
        <authorList>
            <person name="Whitman W."/>
        </authorList>
    </citation>
    <scope>NUCLEOTIDE SEQUENCE [LARGE SCALE GENOMIC DNA]</scope>
    <source>
        <strain evidence="5 6">M8UP14</strain>
    </source>
</reference>
<keyword evidence="1" id="KW-0805">Transcription regulation</keyword>
<accession>A0A7W7ZII4</accession>
<dbReference type="RefSeq" id="WP_184222813.1">
    <property type="nucleotide sequence ID" value="NZ_JACHIP010000014.1"/>
</dbReference>
<dbReference type="Pfam" id="PF12833">
    <property type="entry name" value="HTH_18"/>
    <property type="match status" value="1"/>
</dbReference>
<dbReference type="EMBL" id="JACHIP010000014">
    <property type="protein sequence ID" value="MBB5060486.1"/>
    <property type="molecule type" value="Genomic_DNA"/>
</dbReference>
<evidence type="ECO:0000313" key="5">
    <source>
        <dbReference type="EMBL" id="MBB5060486.1"/>
    </source>
</evidence>
<dbReference type="Gene3D" id="1.10.10.60">
    <property type="entry name" value="Homeodomain-like"/>
    <property type="match status" value="1"/>
</dbReference>
<dbReference type="PROSITE" id="PS01124">
    <property type="entry name" value="HTH_ARAC_FAMILY_2"/>
    <property type="match status" value="1"/>
</dbReference>
<dbReference type="InterPro" id="IPR018060">
    <property type="entry name" value="HTH_AraC"/>
</dbReference>
<gene>
    <name evidence="5" type="ORF">HDF16_005222</name>
</gene>
<dbReference type="InterPro" id="IPR050204">
    <property type="entry name" value="AraC_XylS_family_regulators"/>
</dbReference>
<dbReference type="Proteomes" id="UP000540989">
    <property type="component" value="Unassembled WGS sequence"/>
</dbReference>
<evidence type="ECO:0000313" key="6">
    <source>
        <dbReference type="Proteomes" id="UP000540989"/>
    </source>
</evidence>
<dbReference type="GO" id="GO:0003700">
    <property type="term" value="F:DNA-binding transcription factor activity"/>
    <property type="evidence" value="ECO:0007669"/>
    <property type="project" value="InterPro"/>
</dbReference>
<evidence type="ECO:0000256" key="3">
    <source>
        <dbReference type="ARBA" id="ARBA00023163"/>
    </source>
</evidence>
<dbReference type="PANTHER" id="PTHR46796:SF13">
    <property type="entry name" value="HTH-TYPE TRANSCRIPTIONAL ACTIVATOR RHAS"/>
    <property type="match status" value="1"/>
</dbReference>
<protein>
    <submittedName>
        <fullName evidence="5">Transcriptional regulator GlxA family with amidase domain</fullName>
    </submittedName>
</protein>
<keyword evidence="6" id="KW-1185">Reference proteome</keyword>
<organism evidence="5 6">
    <name type="scientific">Granulicella aggregans</name>
    <dbReference type="NCBI Taxonomy" id="474949"/>
    <lineage>
        <taxon>Bacteria</taxon>
        <taxon>Pseudomonadati</taxon>
        <taxon>Acidobacteriota</taxon>
        <taxon>Terriglobia</taxon>
        <taxon>Terriglobales</taxon>
        <taxon>Acidobacteriaceae</taxon>
        <taxon>Granulicella</taxon>
    </lineage>
</organism>
<feature type="domain" description="HTH araC/xylS-type" evidence="4">
    <location>
        <begin position="53"/>
        <end position="155"/>
    </location>
</feature>
<dbReference type="AlphaFoldDB" id="A0A7W7ZII4"/>
<comment type="caution">
    <text evidence="5">The sequence shown here is derived from an EMBL/GenBank/DDBJ whole genome shotgun (WGS) entry which is preliminary data.</text>
</comment>
<dbReference type="PANTHER" id="PTHR46796">
    <property type="entry name" value="HTH-TYPE TRANSCRIPTIONAL ACTIVATOR RHAS-RELATED"/>
    <property type="match status" value="1"/>
</dbReference>